<dbReference type="Proteomes" id="UP001595075">
    <property type="component" value="Unassembled WGS sequence"/>
</dbReference>
<gene>
    <name evidence="1" type="ORF">VTL71DRAFT_8102</name>
</gene>
<accession>A0ABR4CWM5</accession>
<keyword evidence="2" id="KW-1185">Reference proteome</keyword>
<organism evidence="1 2">
    <name type="scientific">Oculimacula yallundae</name>
    <dbReference type="NCBI Taxonomy" id="86028"/>
    <lineage>
        <taxon>Eukaryota</taxon>
        <taxon>Fungi</taxon>
        <taxon>Dikarya</taxon>
        <taxon>Ascomycota</taxon>
        <taxon>Pezizomycotina</taxon>
        <taxon>Leotiomycetes</taxon>
        <taxon>Helotiales</taxon>
        <taxon>Ploettnerulaceae</taxon>
        <taxon>Oculimacula</taxon>
    </lineage>
</organism>
<protein>
    <submittedName>
        <fullName evidence="1">Uncharacterized protein</fullName>
    </submittedName>
</protein>
<reference evidence="1 2" key="1">
    <citation type="journal article" date="2024" name="Commun. Biol.">
        <title>Comparative genomic analysis of thermophilic fungi reveals convergent evolutionary adaptations and gene losses.</title>
        <authorList>
            <person name="Steindorff A.S."/>
            <person name="Aguilar-Pontes M.V."/>
            <person name="Robinson A.J."/>
            <person name="Andreopoulos B."/>
            <person name="LaButti K."/>
            <person name="Kuo A."/>
            <person name="Mondo S."/>
            <person name="Riley R."/>
            <person name="Otillar R."/>
            <person name="Haridas S."/>
            <person name="Lipzen A."/>
            <person name="Grimwood J."/>
            <person name="Schmutz J."/>
            <person name="Clum A."/>
            <person name="Reid I.D."/>
            <person name="Moisan M.C."/>
            <person name="Butler G."/>
            <person name="Nguyen T.T.M."/>
            <person name="Dewar K."/>
            <person name="Conant G."/>
            <person name="Drula E."/>
            <person name="Henrissat B."/>
            <person name="Hansel C."/>
            <person name="Singer S."/>
            <person name="Hutchinson M.I."/>
            <person name="de Vries R.P."/>
            <person name="Natvig D.O."/>
            <person name="Powell A.J."/>
            <person name="Tsang A."/>
            <person name="Grigoriev I.V."/>
        </authorList>
    </citation>
    <scope>NUCLEOTIDE SEQUENCE [LARGE SCALE GENOMIC DNA]</scope>
    <source>
        <strain evidence="1 2">CBS 494.80</strain>
    </source>
</reference>
<name>A0ABR4CWM5_9HELO</name>
<evidence type="ECO:0000313" key="2">
    <source>
        <dbReference type="Proteomes" id="UP001595075"/>
    </source>
</evidence>
<sequence>MPLQNLPDVYIDANLLQTLLTKLFGQDQYRIQFKANQWTLNVPRPLTDAEIESVEQPGQH</sequence>
<proteinExistence type="predicted"/>
<evidence type="ECO:0000313" key="1">
    <source>
        <dbReference type="EMBL" id="KAL2074324.1"/>
    </source>
</evidence>
<comment type="caution">
    <text evidence="1">The sequence shown here is derived from an EMBL/GenBank/DDBJ whole genome shotgun (WGS) entry which is preliminary data.</text>
</comment>
<dbReference type="EMBL" id="JAZHXI010000002">
    <property type="protein sequence ID" value="KAL2074324.1"/>
    <property type="molecule type" value="Genomic_DNA"/>
</dbReference>